<keyword evidence="4" id="KW-0804">Transcription</keyword>
<dbReference type="AlphaFoldDB" id="A0A0Q3GYM3"/>
<dbReference type="Gene3D" id="4.10.280.10">
    <property type="entry name" value="Helix-loop-helix DNA-binding domain"/>
    <property type="match status" value="1"/>
</dbReference>
<protein>
    <recommendedName>
        <fullName evidence="5">BHLH domain-containing protein</fullName>
    </recommendedName>
</protein>
<sequence length="132" mass="14754">MQRRRDKINDKMRTLQQLMPTCTKTDKASTLEEVIQYIKSLQYQMQVLSNGYGVPTAISPPSGMVSTTSMQPVRDAFGGRRATSVALPPYPFSPTAFACPHYGNGMPLPVPYRDQIGSMYAAQQLAHRRQQT</sequence>
<dbReference type="InParanoid" id="A0A0Q3GYM3"/>
<dbReference type="STRING" id="15368.A0A0Q3GYM3"/>
<reference evidence="7" key="3">
    <citation type="submission" date="2018-08" db="UniProtKB">
        <authorList>
            <consortium name="EnsemblPlants"/>
        </authorList>
    </citation>
    <scope>IDENTIFICATION</scope>
    <source>
        <strain evidence="7">cv. Bd21</strain>
    </source>
</reference>
<dbReference type="EMBL" id="CM000883">
    <property type="protein sequence ID" value="KQJ85970.1"/>
    <property type="molecule type" value="Genomic_DNA"/>
</dbReference>
<accession>A0A0Q3GYM3</accession>
<dbReference type="GO" id="GO:0003677">
    <property type="term" value="F:DNA binding"/>
    <property type="evidence" value="ECO:0007669"/>
    <property type="project" value="UniProtKB-KW"/>
</dbReference>
<evidence type="ECO:0000313" key="7">
    <source>
        <dbReference type="EnsemblPlants" id="KQJ85970"/>
    </source>
</evidence>
<name>A0A0Q3GYM3_BRADI</name>
<dbReference type="SMART" id="SM00353">
    <property type="entry name" value="HLH"/>
    <property type="match status" value="1"/>
</dbReference>
<dbReference type="EnsemblPlants" id="KQJ85970">
    <property type="protein sequence ID" value="KQJ85970"/>
    <property type="gene ID" value="BRADI_4g02665v3"/>
</dbReference>
<evidence type="ECO:0000256" key="1">
    <source>
        <dbReference type="ARBA" id="ARBA00005510"/>
    </source>
</evidence>
<evidence type="ECO:0000256" key="4">
    <source>
        <dbReference type="ARBA" id="ARBA00023163"/>
    </source>
</evidence>
<dbReference type="InterPro" id="IPR011598">
    <property type="entry name" value="bHLH_dom"/>
</dbReference>
<gene>
    <name evidence="6" type="ORF">BRADI_4g02665v3</name>
</gene>
<dbReference type="OrthoDB" id="694973at2759"/>
<dbReference type="PROSITE" id="PS50888">
    <property type="entry name" value="BHLH"/>
    <property type="match status" value="1"/>
</dbReference>
<evidence type="ECO:0000313" key="6">
    <source>
        <dbReference type="EMBL" id="KQJ85970.1"/>
    </source>
</evidence>
<keyword evidence="3" id="KW-0238">DNA-binding</keyword>
<evidence type="ECO:0000259" key="5">
    <source>
        <dbReference type="PROSITE" id="PS50888"/>
    </source>
</evidence>
<dbReference type="Gramene" id="KQJ85970">
    <property type="protein sequence ID" value="KQJ85970"/>
    <property type="gene ID" value="BRADI_4g02665v3"/>
</dbReference>
<dbReference type="InterPro" id="IPR036638">
    <property type="entry name" value="HLH_DNA-bd_sf"/>
</dbReference>
<dbReference type="PANTHER" id="PTHR45855">
    <property type="entry name" value="TRANSCRIPTION FACTOR PIF1-RELATED"/>
    <property type="match status" value="1"/>
</dbReference>
<dbReference type="GO" id="GO:0046983">
    <property type="term" value="F:protein dimerization activity"/>
    <property type="evidence" value="ECO:0007669"/>
    <property type="project" value="InterPro"/>
</dbReference>
<feature type="domain" description="BHLH" evidence="5">
    <location>
        <begin position="1"/>
        <end position="41"/>
    </location>
</feature>
<evidence type="ECO:0000256" key="3">
    <source>
        <dbReference type="ARBA" id="ARBA00023125"/>
    </source>
</evidence>
<keyword evidence="8" id="KW-1185">Reference proteome</keyword>
<dbReference type="SUPFAM" id="SSF47459">
    <property type="entry name" value="HLH, helix-loop-helix DNA-binding domain"/>
    <property type="match status" value="1"/>
</dbReference>
<evidence type="ECO:0000256" key="2">
    <source>
        <dbReference type="ARBA" id="ARBA00023015"/>
    </source>
</evidence>
<dbReference type="Proteomes" id="UP000008810">
    <property type="component" value="Chromosome 4"/>
</dbReference>
<reference evidence="6" key="2">
    <citation type="submission" date="2017-06" db="EMBL/GenBank/DDBJ databases">
        <title>WGS assembly of Brachypodium distachyon.</title>
        <authorList>
            <consortium name="The International Brachypodium Initiative"/>
            <person name="Lucas S."/>
            <person name="Harmon-Smith M."/>
            <person name="Lail K."/>
            <person name="Tice H."/>
            <person name="Grimwood J."/>
            <person name="Bruce D."/>
            <person name="Barry K."/>
            <person name="Shu S."/>
            <person name="Lindquist E."/>
            <person name="Wang M."/>
            <person name="Pitluck S."/>
            <person name="Vogel J.P."/>
            <person name="Garvin D.F."/>
            <person name="Mockler T.C."/>
            <person name="Schmutz J."/>
            <person name="Rokhsar D."/>
            <person name="Bevan M.W."/>
        </authorList>
    </citation>
    <scope>NUCLEOTIDE SEQUENCE</scope>
    <source>
        <strain evidence="6">Bd21</strain>
    </source>
</reference>
<organism evidence="6">
    <name type="scientific">Brachypodium distachyon</name>
    <name type="common">Purple false brome</name>
    <name type="synonym">Trachynia distachya</name>
    <dbReference type="NCBI Taxonomy" id="15368"/>
    <lineage>
        <taxon>Eukaryota</taxon>
        <taxon>Viridiplantae</taxon>
        <taxon>Streptophyta</taxon>
        <taxon>Embryophyta</taxon>
        <taxon>Tracheophyta</taxon>
        <taxon>Spermatophyta</taxon>
        <taxon>Magnoliopsida</taxon>
        <taxon>Liliopsida</taxon>
        <taxon>Poales</taxon>
        <taxon>Poaceae</taxon>
        <taxon>BOP clade</taxon>
        <taxon>Pooideae</taxon>
        <taxon>Stipodae</taxon>
        <taxon>Brachypodieae</taxon>
        <taxon>Brachypodium</taxon>
    </lineage>
</organism>
<comment type="similarity">
    <text evidence="1">Belongs to the bHLH protein family.</text>
</comment>
<proteinExistence type="inferred from homology"/>
<evidence type="ECO:0000313" key="8">
    <source>
        <dbReference type="Proteomes" id="UP000008810"/>
    </source>
</evidence>
<dbReference type="Pfam" id="PF00010">
    <property type="entry name" value="HLH"/>
    <property type="match status" value="1"/>
</dbReference>
<keyword evidence="2" id="KW-0805">Transcription regulation</keyword>
<dbReference type="InterPro" id="IPR031066">
    <property type="entry name" value="bHLH_ALC-like_plant"/>
</dbReference>
<reference evidence="6 7" key="1">
    <citation type="journal article" date="2010" name="Nature">
        <title>Genome sequencing and analysis of the model grass Brachypodium distachyon.</title>
        <authorList>
            <consortium name="International Brachypodium Initiative"/>
        </authorList>
    </citation>
    <scope>NUCLEOTIDE SEQUENCE [LARGE SCALE GENOMIC DNA]</scope>
    <source>
        <strain evidence="6 7">Bd21</strain>
    </source>
</reference>